<gene>
    <name evidence="1" type="ORF">M513_00918</name>
</gene>
<evidence type="ECO:0000313" key="2">
    <source>
        <dbReference type="Proteomes" id="UP000030764"/>
    </source>
</evidence>
<dbReference type="EMBL" id="KL363185">
    <property type="protein sequence ID" value="KFD58155.1"/>
    <property type="molecule type" value="Genomic_DNA"/>
</dbReference>
<organism evidence="1 2">
    <name type="scientific">Trichuris suis</name>
    <name type="common">pig whipworm</name>
    <dbReference type="NCBI Taxonomy" id="68888"/>
    <lineage>
        <taxon>Eukaryota</taxon>
        <taxon>Metazoa</taxon>
        <taxon>Ecdysozoa</taxon>
        <taxon>Nematoda</taxon>
        <taxon>Enoplea</taxon>
        <taxon>Dorylaimia</taxon>
        <taxon>Trichinellida</taxon>
        <taxon>Trichuridae</taxon>
        <taxon>Trichuris</taxon>
    </lineage>
</organism>
<sequence>MKEYCGRSYHVITMPCRLVKLWAAVRVHYISPAMFRRLPSGAAFVLMLASFLRLRRYMSSGLPSHVELFSLSGDWVKNVTEREIPQVSVHAVIVTQAISEAMNVRWPFSTVKDKESAATLLREEGLLHQERLCSLAVT</sequence>
<keyword evidence="2" id="KW-1185">Reference proteome</keyword>
<proteinExistence type="predicted"/>
<dbReference type="Proteomes" id="UP000030764">
    <property type="component" value="Unassembled WGS sequence"/>
</dbReference>
<evidence type="ECO:0000313" key="1">
    <source>
        <dbReference type="EMBL" id="KFD58155.1"/>
    </source>
</evidence>
<dbReference type="AlphaFoldDB" id="A0A085MLQ9"/>
<name>A0A085MLQ9_9BILA</name>
<reference evidence="1 2" key="1">
    <citation type="journal article" date="2014" name="Nat. Genet.">
        <title>Genome and transcriptome of the porcine whipworm Trichuris suis.</title>
        <authorList>
            <person name="Jex A.R."/>
            <person name="Nejsum P."/>
            <person name="Schwarz E.M."/>
            <person name="Hu L."/>
            <person name="Young N.D."/>
            <person name="Hall R.S."/>
            <person name="Korhonen P.K."/>
            <person name="Liao S."/>
            <person name="Thamsborg S."/>
            <person name="Xia J."/>
            <person name="Xu P."/>
            <person name="Wang S."/>
            <person name="Scheerlinck J.P."/>
            <person name="Hofmann A."/>
            <person name="Sternberg P.W."/>
            <person name="Wang J."/>
            <person name="Gasser R.B."/>
        </authorList>
    </citation>
    <scope>NUCLEOTIDE SEQUENCE [LARGE SCALE GENOMIC DNA]</scope>
    <source>
        <strain evidence="1">DCEP-RM93M</strain>
    </source>
</reference>
<accession>A0A085MLQ9</accession>
<protein>
    <submittedName>
        <fullName evidence="1">Uncharacterized protein</fullName>
    </submittedName>
</protein>